<dbReference type="EMBL" id="APML01000024">
    <property type="protein sequence ID" value="ENH97027.1"/>
    <property type="molecule type" value="Genomic_DNA"/>
</dbReference>
<dbReference type="InterPro" id="IPR002645">
    <property type="entry name" value="STAS_dom"/>
</dbReference>
<proteinExistence type="predicted"/>
<dbReference type="AlphaFoldDB" id="N4WLJ5"/>
<dbReference type="GO" id="GO:0046983">
    <property type="term" value="F:protein dimerization activity"/>
    <property type="evidence" value="ECO:0007669"/>
    <property type="project" value="InterPro"/>
</dbReference>
<gene>
    <name evidence="2" type="ORF">J416_07522</name>
</gene>
<evidence type="ECO:0000313" key="2">
    <source>
        <dbReference type="EMBL" id="ENH97027.1"/>
    </source>
</evidence>
<dbReference type="GO" id="GO:0043937">
    <property type="term" value="P:regulation of sporulation"/>
    <property type="evidence" value="ECO:0007669"/>
    <property type="project" value="InterPro"/>
</dbReference>
<dbReference type="SUPFAM" id="SSF52091">
    <property type="entry name" value="SpoIIaa-like"/>
    <property type="match status" value="1"/>
</dbReference>
<protein>
    <recommendedName>
        <fullName evidence="1">STAS domain-containing protein</fullName>
    </recommendedName>
</protein>
<dbReference type="RefSeq" id="WP_003467548.1">
    <property type="nucleotide sequence ID" value="NZ_APML01000024.1"/>
</dbReference>
<dbReference type="SUPFAM" id="SSF140500">
    <property type="entry name" value="BAS1536-like"/>
    <property type="match status" value="1"/>
</dbReference>
<dbReference type="Proteomes" id="UP000012283">
    <property type="component" value="Unassembled WGS sequence"/>
</dbReference>
<keyword evidence="3" id="KW-1185">Reference proteome</keyword>
<organism evidence="2 3">
    <name type="scientific">Gracilibacillus halophilus YIM-C55.5</name>
    <dbReference type="NCBI Taxonomy" id="1308866"/>
    <lineage>
        <taxon>Bacteria</taxon>
        <taxon>Bacillati</taxon>
        <taxon>Bacillota</taxon>
        <taxon>Bacilli</taxon>
        <taxon>Bacillales</taxon>
        <taxon>Bacillaceae</taxon>
        <taxon>Gracilibacillus</taxon>
    </lineage>
</organism>
<name>N4WLJ5_9BACI</name>
<evidence type="ECO:0000259" key="1">
    <source>
        <dbReference type="PROSITE" id="PS50801"/>
    </source>
</evidence>
<sequence length="160" mass="18396">MLFSLSDLYHQKQEELYAVAKDHAFTSEETLKQSQELDQFVTHYQKKERSELTIIDVINGSTLLLELNGQLDMMTSEKIYSYLESKKDMLGSMNQLNINLIHLGFFDTTGIRSLVQLILEACRYGIEILVEANQSTFDLLKLMGIPTMFDEYKCATYCAV</sequence>
<evidence type="ECO:0000313" key="3">
    <source>
        <dbReference type="Proteomes" id="UP000012283"/>
    </source>
</evidence>
<dbReference type="STRING" id="1308866.J416_07522"/>
<dbReference type="Pfam" id="PF09388">
    <property type="entry name" value="SpoOE-like"/>
    <property type="match status" value="1"/>
</dbReference>
<dbReference type="InterPro" id="IPR018540">
    <property type="entry name" value="Spo0E-like"/>
</dbReference>
<dbReference type="InterPro" id="IPR036513">
    <property type="entry name" value="STAS_dom_sf"/>
</dbReference>
<dbReference type="InterPro" id="IPR037208">
    <property type="entry name" value="Spo0E-like_sf"/>
</dbReference>
<dbReference type="Pfam" id="PF01740">
    <property type="entry name" value="STAS"/>
    <property type="match status" value="1"/>
</dbReference>
<dbReference type="PATRIC" id="fig|1308866.3.peg.1519"/>
<dbReference type="Gene3D" id="4.10.280.10">
    <property type="entry name" value="Helix-loop-helix DNA-binding domain"/>
    <property type="match status" value="1"/>
</dbReference>
<accession>N4WLJ5</accession>
<dbReference type="InterPro" id="IPR036638">
    <property type="entry name" value="HLH_DNA-bd_sf"/>
</dbReference>
<reference evidence="2 3" key="1">
    <citation type="submission" date="2013-03" db="EMBL/GenBank/DDBJ databases">
        <title>Draft genome sequence of Gracibacillus halophilus YIM-C55.5, a moderately halophilic and thermophilic organism from the Xiaochaidamu salt lake.</title>
        <authorList>
            <person name="Sugumar T."/>
            <person name="Polireddy D.R."/>
            <person name="Antony A."/>
            <person name="Madhava Y.R."/>
            <person name="Sivakumar N."/>
        </authorList>
    </citation>
    <scope>NUCLEOTIDE SEQUENCE [LARGE SCALE GENOMIC DNA]</scope>
    <source>
        <strain evidence="2 3">YIM-C55.5</strain>
    </source>
</reference>
<feature type="domain" description="STAS" evidence="1">
    <location>
        <begin position="61"/>
        <end position="160"/>
    </location>
</feature>
<comment type="caution">
    <text evidence="2">The sequence shown here is derived from an EMBL/GenBank/DDBJ whole genome shotgun (WGS) entry which is preliminary data.</text>
</comment>
<dbReference type="PROSITE" id="PS50801">
    <property type="entry name" value="STAS"/>
    <property type="match status" value="1"/>
</dbReference>
<dbReference type="Gene3D" id="3.30.750.24">
    <property type="entry name" value="STAS domain"/>
    <property type="match status" value="1"/>
</dbReference>